<gene>
    <name evidence="1" type="ORF">HGRIS_003333</name>
</gene>
<sequence>MYEDLRFLPLLHPSEPNIATTPCPVRTTGNLHSFPVPILRLAQLLGVYRTISPSHLHRLAHSNPPPWSLDAIGINSALVPLPRPAEPGCPTIPPRGFLLAQLPDVLLPLAHPARTPLPHLVADLSR</sequence>
<dbReference type="EMBL" id="JASNQZ010000007">
    <property type="protein sequence ID" value="KAL0954335.1"/>
    <property type="molecule type" value="Genomic_DNA"/>
</dbReference>
<protein>
    <submittedName>
        <fullName evidence="1">Uncharacterized protein</fullName>
    </submittedName>
</protein>
<keyword evidence="2" id="KW-1185">Reference proteome</keyword>
<dbReference type="Proteomes" id="UP001556367">
    <property type="component" value="Unassembled WGS sequence"/>
</dbReference>
<evidence type="ECO:0000313" key="1">
    <source>
        <dbReference type="EMBL" id="KAL0954335.1"/>
    </source>
</evidence>
<comment type="caution">
    <text evidence="1">The sequence shown here is derived from an EMBL/GenBank/DDBJ whole genome shotgun (WGS) entry which is preliminary data.</text>
</comment>
<proteinExistence type="predicted"/>
<name>A0ABR3JF24_9AGAR</name>
<accession>A0ABR3JF24</accession>
<organism evidence="1 2">
    <name type="scientific">Hohenbuehelia grisea</name>
    <dbReference type="NCBI Taxonomy" id="104357"/>
    <lineage>
        <taxon>Eukaryota</taxon>
        <taxon>Fungi</taxon>
        <taxon>Dikarya</taxon>
        <taxon>Basidiomycota</taxon>
        <taxon>Agaricomycotina</taxon>
        <taxon>Agaricomycetes</taxon>
        <taxon>Agaricomycetidae</taxon>
        <taxon>Agaricales</taxon>
        <taxon>Pleurotineae</taxon>
        <taxon>Pleurotaceae</taxon>
        <taxon>Hohenbuehelia</taxon>
    </lineage>
</organism>
<evidence type="ECO:0000313" key="2">
    <source>
        <dbReference type="Proteomes" id="UP001556367"/>
    </source>
</evidence>
<reference evidence="2" key="1">
    <citation type="submission" date="2024-06" db="EMBL/GenBank/DDBJ databases">
        <title>Multi-omics analyses provide insights into the biosynthesis of the anticancer antibiotic pleurotin in Hohenbuehelia grisea.</title>
        <authorList>
            <person name="Weaver J.A."/>
            <person name="Alberti F."/>
        </authorList>
    </citation>
    <scope>NUCLEOTIDE SEQUENCE [LARGE SCALE GENOMIC DNA]</scope>
    <source>
        <strain evidence="2">T-177</strain>
    </source>
</reference>